<dbReference type="EMBL" id="ML736879">
    <property type="protein sequence ID" value="KAE8397773.1"/>
    <property type="molecule type" value="Genomic_DNA"/>
</dbReference>
<keyword evidence="4" id="KW-0547">Nucleotide-binding</keyword>
<dbReference type="Gene3D" id="1.10.510.10">
    <property type="entry name" value="Transferase(Phosphotransferase) domain 1"/>
    <property type="match status" value="1"/>
</dbReference>
<evidence type="ECO:0000256" key="5">
    <source>
        <dbReference type="ARBA" id="ARBA00022777"/>
    </source>
</evidence>
<dbReference type="Pfam" id="PF00069">
    <property type="entry name" value="Pkinase"/>
    <property type="match status" value="2"/>
</dbReference>
<comment type="catalytic activity">
    <reaction evidence="8">
        <text>L-seryl-[protein] + ATP = O-phospho-L-seryl-[protein] + ADP + H(+)</text>
        <dbReference type="Rhea" id="RHEA:17989"/>
        <dbReference type="Rhea" id="RHEA-COMP:9863"/>
        <dbReference type="Rhea" id="RHEA-COMP:11604"/>
        <dbReference type="ChEBI" id="CHEBI:15378"/>
        <dbReference type="ChEBI" id="CHEBI:29999"/>
        <dbReference type="ChEBI" id="CHEBI:30616"/>
        <dbReference type="ChEBI" id="CHEBI:83421"/>
        <dbReference type="ChEBI" id="CHEBI:456216"/>
        <dbReference type="EC" id="2.7.11.1"/>
    </reaction>
</comment>
<evidence type="ECO:0000313" key="10">
    <source>
        <dbReference type="EMBL" id="KAE8397773.1"/>
    </source>
</evidence>
<keyword evidence="5 10" id="KW-0418">Kinase</keyword>
<dbReference type="SUPFAM" id="SSF56112">
    <property type="entry name" value="Protein kinase-like (PK-like)"/>
    <property type="match status" value="1"/>
</dbReference>
<gene>
    <name evidence="10" type="ORF">BDV37DRAFT_48864</name>
</gene>
<sequence length="407" mass="47112">MFHLLRQLLQRSVLRRAPSPARHFSQTNFLLLDTTQKFEEETLPWYSPDRFYPVNIGEIFRSRYQVVGKLGYGGYSTVWLCRDLQQHGYVTLKVCERDSAEGIREMEVYNHLNSLNARHDGATLIRTALDNFQISSLEGNYQCFIHIPLGISLYDFRNQLAAKVLPEKILKLTLLHVLLALDFLHTEAGIIHTDIQEKNIMLGIEDKSILADFEEGEKSNPSPRKIVGGRITYSSRKLRRTKQHGRPILCDFGQARFGSSTYFGDIQPYIYRAPEVILQMPWDHKVDIWNLGVVTWDLFQKGHLFYGRDTDKQNSDGHHLAELIALLGLPPKDMLRKSDYAAGFFDDEGNWKGVVQIPSMSLEDLEGNLEGSQRKLFLQFMRKMLRWRPEERESAKELLSDPWLRSP</sequence>
<name>A0A5N7CW13_9EURO</name>
<dbReference type="GO" id="GO:0004674">
    <property type="term" value="F:protein serine/threonine kinase activity"/>
    <property type="evidence" value="ECO:0007669"/>
    <property type="project" value="UniProtKB-KW"/>
</dbReference>
<comment type="catalytic activity">
    <reaction evidence="7">
        <text>L-threonyl-[protein] + ATP = O-phospho-L-threonyl-[protein] + ADP + H(+)</text>
        <dbReference type="Rhea" id="RHEA:46608"/>
        <dbReference type="Rhea" id="RHEA-COMP:11060"/>
        <dbReference type="Rhea" id="RHEA-COMP:11605"/>
        <dbReference type="ChEBI" id="CHEBI:15378"/>
        <dbReference type="ChEBI" id="CHEBI:30013"/>
        <dbReference type="ChEBI" id="CHEBI:30616"/>
        <dbReference type="ChEBI" id="CHEBI:61977"/>
        <dbReference type="ChEBI" id="CHEBI:456216"/>
        <dbReference type="EC" id="2.7.11.1"/>
    </reaction>
</comment>
<evidence type="ECO:0000256" key="3">
    <source>
        <dbReference type="ARBA" id="ARBA00022679"/>
    </source>
</evidence>
<accession>A0A5N7CW13</accession>
<accession>A0A5N6HQP2</accession>
<dbReference type="PANTHER" id="PTHR47634:SF9">
    <property type="entry name" value="PROTEIN KINASE DOMAIN-CONTAINING PROTEIN-RELATED"/>
    <property type="match status" value="1"/>
</dbReference>
<dbReference type="InterPro" id="IPR051334">
    <property type="entry name" value="SRPK"/>
</dbReference>
<dbReference type="Gene3D" id="3.30.200.20">
    <property type="entry name" value="Phosphorylase Kinase, domain 1"/>
    <property type="match status" value="1"/>
</dbReference>
<evidence type="ECO:0000259" key="9">
    <source>
        <dbReference type="PROSITE" id="PS50011"/>
    </source>
</evidence>
<dbReference type="RefSeq" id="XP_031935092.1">
    <property type="nucleotide sequence ID" value="XM_032090753.1"/>
</dbReference>
<proteinExistence type="predicted"/>
<dbReference type="PANTHER" id="PTHR47634">
    <property type="entry name" value="PROTEIN KINASE DOMAIN-CONTAINING PROTEIN-RELATED"/>
    <property type="match status" value="1"/>
</dbReference>
<dbReference type="SMART" id="SM00220">
    <property type="entry name" value="S_TKc"/>
    <property type="match status" value="1"/>
</dbReference>
<dbReference type="Proteomes" id="UP000325579">
    <property type="component" value="Unassembled WGS sequence"/>
</dbReference>
<dbReference type="GO" id="GO:0050684">
    <property type="term" value="P:regulation of mRNA processing"/>
    <property type="evidence" value="ECO:0007669"/>
    <property type="project" value="TreeGrafter"/>
</dbReference>
<reference evidence="10 11" key="1">
    <citation type="submission" date="2019-04" db="EMBL/GenBank/DDBJ databases">
        <authorList>
            <consortium name="DOE Joint Genome Institute"/>
            <person name="Mondo S."/>
            <person name="Kjaerbolling I."/>
            <person name="Vesth T."/>
            <person name="Frisvad J.C."/>
            <person name="Nybo J.L."/>
            <person name="Theobald S."/>
            <person name="Kildgaard S."/>
            <person name="Isbrandt T."/>
            <person name="Kuo A."/>
            <person name="Sato A."/>
            <person name="Lyhne E.K."/>
            <person name="Kogle M.E."/>
            <person name="Wiebenga A."/>
            <person name="Kun R.S."/>
            <person name="Lubbers R.J."/>
            <person name="Makela M.R."/>
            <person name="Barry K."/>
            <person name="Chovatia M."/>
            <person name="Clum A."/>
            <person name="Daum C."/>
            <person name="Haridas S."/>
            <person name="He G."/>
            <person name="LaButti K."/>
            <person name="Lipzen A."/>
            <person name="Riley R."/>
            <person name="Salamov A."/>
            <person name="Simmons B.A."/>
            <person name="Magnuson J.K."/>
            <person name="Henrissat B."/>
            <person name="Mortensen U.H."/>
            <person name="Larsen T.O."/>
            <person name="Devries R.P."/>
            <person name="Grigoriev I.V."/>
            <person name="Machida M."/>
            <person name="Baker S.E."/>
            <person name="Andersen M.R."/>
            <person name="Cantor M.N."/>
            <person name="Hua S.X."/>
        </authorList>
    </citation>
    <scope>NUCLEOTIDE SEQUENCE [LARGE SCALE GENOMIC DNA]</scope>
    <source>
        <strain evidence="10 11">CBS 119388</strain>
    </source>
</reference>
<dbReference type="EC" id="2.7.11.1" evidence="1"/>
<dbReference type="InterPro" id="IPR000719">
    <property type="entry name" value="Prot_kinase_dom"/>
</dbReference>
<keyword evidence="3" id="KW-0808">Transferase</keyword>
<keyword evidence="11" id="KW-1185">Reference proteome</keyword>
<dbReference type="GeneID" id="43675444"/>
<evidence type="ECO:0000313" key="11">
    <source>
        <dbReference type="Proteomes" id="UP000325579"/>
    </source>
</evidence>
<dbReference type="InterPro" id="IPR011009">
    <property type="entry name" value="Kinase-like_dom_sf"/>
</dbReference>
<evidence type="ECO:0000256" key="7">
    <source>
        <dbReference type="ARBA" id="ARBA00047899"/>
    </source>
</evidence>
<dbReference type="GO" id="GO:0000245">
    <property type="term" value="P:spliceosomal complex assembly"/>
    <property type="evidence" value="ECO:0007669"/>
    <property type="project" value="TreeGrafter"/>
</dbReference>
<evidence type="ECO:0000256" key="8">
    <source>
        <dbReference type="ARBA" id="ARBA00048679"/>
    </source>
</evidence>
<feature type="domain" description="Protein kinase" evidence="9">
    <location>
        <begin position="64"/>
        <end position="404"/>
    </location>
</feature>
<keyword evidence="6" id="KW-0067">ATP-binding</keyword>
<evidence type="ECO:0000256" key="6">
    <source>
        <dbReference type="ARBA" id="ARBA00022840"/>
    </source>
</evidence>
<dbReference type="AlphaFoldDB" id="A0A5N7CW13"/>
<evidence type="ECO:0000256" key="1">
    <source>
        <dbReference type="ARBA" id="ARBA00012513"/>
    </source>
</evidence>
<keyword evidence="2" id="KW-0723">Serine/threonine-protein kinase</keyword>
<dbReference type="GO" id="GO:0005524">
    <property type="term" value="F:ATP binding"/>
    <property type="evidence" value="ECO:0007669"/>
    <property type="project" value="UniProtKB-KW"/>
</dbReference>
<organism evidence="10 11">
    <name type="scientific">Aspergillus pseudonomiae</name>
    <dbReference type="NCBI Taxonomy" id="1506151"/>
    <lineage>
        <taxon>Eukaryota</taxon>
        <taxon>Fungi</taxon>
        <taxon>Dikarya</taxon>
        <taxon>Ascomycota</taxon>
        <taxon>Pezizomycotina</taxon>
        <taxon>Eurotiomycetes</taxon>
        <taxon>Eurotiomycetidae</taxon>
        <taxon>Eurotiales</taxon>
        <taxon>Aspergillaceae</taxon>
        <taxon>Aspergillus</taxon>
        <taxon>Aspergillus subgen. Circumdati</taxon>
    </lineage>
</organism>
<evidence type="ECO:0000256" key="4">
    <source>
        <dbReference type="ARBA" id="ARBA00022741"/>
    </source>
</evidence>
<protein>
    <recommendedName>
        <fullName evidence="1">non-specific serine/threonine protein kinase</fullName>
        <ecNumber evidence="1">2.7.11.1</ecNumber>
    </recommendedName>
</protein>
<dbReference type="PROSITE" id="PS50011">
    <property type="entry name" value="PROTEIN_KINASE_DOM"/>
    <property type="match status" value="1"/>
</dbReference>
<dbReference type="OrthoDB" id="5979581at2759"/>
<evidence type="ECO:0000256" key="2">
    <source>
        <dbReference type="ARBA" id="ARBA00022527"/>
    </source>
</evidence>